<proteinExistence type="predicted"/>
<feature type="region of interest" description="Disordered" evidence="1">
    <location>
        <begin position="145"/>
        <end position="176"/>
    </location>
</feature>
<feature type="compositionally biased region" description="Basic and acidic residues" evidence="1">
    <location>
        <begin position="154"/>
        <end position="170"/>
    </location>
</feature>
<evidence type="ECO:0000256" key="1">
    <source>
        <dbReference type="SAM" id="MobiDB-lite"/>
    </source>
</evidence>
<accession>A0A6G1F7A7</accession>
<organism evidence="2 3">
    <name type="scientific">Oryza meyeriana var. granulata</name>
    <dbReference type="NCBI Taxonomy" id="110450"/>
    <lineage>
        <taxon>Eukaryota</taxon>
        <taxon>Viridiplantae</taxon>
        <taxon>Streptophyta</taxon>
        <taxon>Embryophyta</taxon>
        <taxon>Tracheophyta</taxon>
        <taxon>Spermatophyta</taxon>
        <taxon>Magnoliopsida</taxon>
        <taxon>Liliopsida</taxon>
        <taxon>Poales</taxon>
        <taxon>Poaceae</taxon>
        <taxon>BOP clade</taxon>
        <taxon>Oryzoideae</taxon>
        <taxon>Oryzeae</taxon>
        <taxon>Oryzinae</taxon>
        <taxon>Oryza</taxon>
        <taxon>Oryza meyeriana</taxon>
    </lineage>
</organism>
<reference evidence="2 3" key="1">
    <citation type="submission" date="2019-11" db="EMBL/GenBank/DDBJ databases">
        <title>Whole genome sequence of Oryza granulata.</title>
        <authorList>
            <person name="Li W."/>
        </authorList>
    </citation>
    <scope>NUCLEOTIDE SEQUENCE [LARGE SCALE GENOMIC DNA]</scope>
    <source>
        <strain evidence="3">cv. Menghai</strain>
        <tissue evidence="2">Leaf</tissue>
    </source>
</reference>
<sequence length="176" mass="19515">MTVGLNLGACHPKTLGSVVAYSVGAQLYVQRLPDQRFYLVTWYHENLLEADFLRGQLCQYEGDLFDLRYHYDSLRDRYEDRGHRIEQLEALLAAARATTGTPPSVPTTACVEVLSSPSTSTAEGLVGLAASPPIPGQPVAVMAQVPSEEEELKEVEPHVLEELHADREPQEEIQEI</sequence>
<comment type="caution">
    <text evidence="2">The sequence shown here is derived from an EMBL/GenBank/DDBJ whole genome shotgun (WGS) entry which is preliminary data.</text>
</comment>
<dbReference type="AlphaFoldDB" id="A0A6G1F7A7"/>
<dbReference type="OrthoDB" id="703950at2759"/>
<name>A0A6G1F7A7_9ORYZ</name>
<evidence type="ECO:0000313" key="2">
    <source>
        <dbReference type="EMBL" id="KAF0932719.1"/>
    </source>
</evidence>
<evidence type="ECO:0000313" key="3">
    <source>
        <dbReference type="Proteomes" id="UP000479710"/>
    </source>
</evidence>
<dbReference type="Proteomes" id="UP000479710">
    <property type="component" value="Unassembled WGS sequence"/>
</dbReference>
<gene>
    <name evidence="2" type="ORF">E2562_012013</name>
</gene>
<keyword evidence="3" id="KW-1185">Reference proteome</keyword>
<dbReference type="EMBL" id="SPHZ02000001">
    <property type="protein sequence ID" value="KAF0932719.1"/>
    <property type="molecule type" value="Genomic_DNA"/>
</dbReference>
<protein>
    <submittedName>
        <fullName evidence="2">Uncharacterized protein</fullName>
    </submittedName>
</protein>